<name>A0AA40FDM7_9HYME</name>
<reference evidence="1" key="1">
    <citation type="submission" date="2021-10" db="EMBL/GenBank/DDBJ databases">
        <title>Melipona bicolor Genome sequencing and assembly.</title>
        <authorList>
            <person name="Araujo N.S."/>
            <person name="Arias M.C."/>
        </authorList>
    </citation>
    <scope>NUCLEOTIDE SEQUENCE</scope>
    <source>
        <strain evidence="1">USP_2M_L1-L4_2017</strain>
        <tissue evidence="1">Whole body</tissue>
    </source>
</reference>
<accession>A0AA40FDM7</accession>
<dbReference type="EMBL" id="JAHYIQ010000056">
    <property type="protein sequence ID" value="KAK1117078.1"/>
    <property type="molecule type" value="Genomic_DNA"/>
</dbReference>
<keyword evidence="2" id="KW-1185">Reference proteome</keyword>
<dbReference type="AlphaFoldDB" id="A0AA40FDM7"/>
<proteinExistence type="predicted"/>
<gene>
    <name evidence="1" type="ORF">K0M31_017001</name>
</gene>
<protein>
    <submittedName>
        <fullName evidence="1">Uncharacterized protein</fullName>
    </submittedName>
</protein>
<sequence length="170" mass="19671">MEFGDSGPRDLRYGAGRKIARWTVQQNDARLDDSRSTVDQVDRHREFRPLSKSSKLWRSTRRPHLQQQSAVAPRQLLEGSQVVVHSSFQLQPDEVHVSSHARDRRERREIQTKDIFMRYAHDVFATCAFGIAIDSLADRKNRFSKLQRSSRHKHSVKNLKVISGVAQLGR</sequence>
<organism evidence="1 2">
    <name type="scientific">Melipona bicolor</name>
    <dbReference type="NCBI Taxonomy" id="60889"/>
    <lineage>
        <taxon>Eukaryota</taxon>
        <taxon>Metazoa</taxon>
        <taxon>Ecdysozoa</taxon>
        <taxon>Arthropoda</taxon>
        <taxon>Hexapoda</taxon>
        <taxon>Insecta</taxon>
        <taxon>Pterygota</taxon>
        <taxon>Neoptera</taxon>
        <taxon>Endopterygota</taxon>
        <taxon>Hymenoptera</taxon>
        <taxon>Apocrita</taxon>
        <taxon>Aculeata</taxon>
        <taxon>Apoidea</taxon>
        <taxon>Anthophila</taxon>
        <taxon>Apidae</taxon>
        <taxon>Melipona</taxon>
    </lineage>
</organism>
<evidence type="ECO:0000313" key="1">
    <source>
        <dbReference type="EMBL" id="KAK1117078.1"/>
    </source>
</evidence>
<evidence type="ECO:0000313" key="2">
    <source>
        <dbReference type="Proteomes" id="UP001177670"/>
    </source>
</evidence>
<dbReference type="Proteomes" id="UP001177670">
    <property type="component" value="Unassembled WGS sequence"/>
</dbReference>
<comment type="caution">
    <text evidence="1">The sequence shown here is derived from an EMBL/GenBank/DDBJ whole genome shotgun (WGS) entry which is preliminary data.</text>
</comment>